<dbReference type="Gene3D" id="2.20.200.10">
    <property type="entry name" value="Outer membrane efflux proteins (OEP)"/>
    <property type="match status" value="1"/>
</dbReference>
<reference evidence="3 4" key="1">
    <citation type="submission" date="2019-01" db="EMBL/GenBank/DDBJ databases">
        <authorList>
            <person name="Chen W.-M."/>
        </authorList>
    </citation>
    <scope>NUCLEOTIDE SEQUENCE [LARGE SCALE GENOMIC DNA]</scope>
    <source>
        <strain evidence="3 4">FSY-15</strain>
    </source>
</reference>
<keyword evidence="2" id="KW-0175">Coiled coil</keyword>
<evidence type="ECO:0000313" key="4">
    <source>
        <dbReference type="Proteomes" id="UP000282832"/>
    </source>
</evidence>
<name>A0A437PU10_9BACT</name>
<evidence type="ECO:0000256" key="2">
    <source>
        <dbReference type="SAM" id="Coils"/>
    </source>
</evidence>
<dbReference type="InterPro" id="IPR003423">
    <property type="entry name" value="OMP_efflux"/>
</dbReference>
<proteinExistence type="inferred from homology"/>
<dbReference type="SUPFAM" id="SSF56954">
    <property type="entry name" value="Outer membrane efflux proteins (OEP)"/>
    <property type="match status" value="1"/>
</dbReference>
<sequence length="474" mass="54054">MNKLKIIISIGIASLGIIASSCKIQSPFSSLDKTIKVVKDSVKVQNPIKKIWENDPHLIALIDSVLKSNIAYQIEYQQIQIAKEQFVMSAGLLKPNSSIQFNPSLRKFGKYTMDGVGNYDTQFSPNISSQMKIPENLPDFPLGLQTHWEVDIWGKLSAKKKAQAIKYMSSEEGYNWLKTQLIAKTAIYYGELVALDRELSILKSNIEIQRKAVELVKIQKEAGVVNEMAVLQLEAQLENSRAQIGSLQTEIIGVENEIRLLLNNRKFNIERTLLPIDTDFSKEYRNIHLDYLSQRPDVKQAQLNLEAQILDKKVAELALKPSLILSNFIGIQGFQPQYLFQLPASFSYNLLGNISKPLINRSLLKAEIRMAESKIKAYELQYIQTLNNAFLEWDTNIKGLDLMNEQIKHKSKEVELNFNAIQTVGELFRTNNANYLEILTSQQNTLKSELELLEIYKKRWINSVQLYKILGGNN</sequence>
<dbReference type="OrthoDB" id="9770517at2"/>
<dbReference type="AlphaFoldDB" id="A0A437PU10"/>
<dbReference type="InterPro" id="IPR010131">
    <property type="entry name" value="MdtP/NodT-like"/>
</dbReference>
<evidence type="ECO:0000256" key="1">
    <source>
        <dbReference type="ARBA" id="ARBA00007613"/>
    </source>
</evidence>
<dbReference type="EMBL" id="SACY01000002">
    <property type="protein sequence ID" value="RVU25752.1"/>
    <property type="molecule type" value="Genomic_DNA"/>
</dbReference>
<comment type="caution">
    <text evidence="3">The sequence shown here is derived from an EMBL/GenBank/DDBJ whole genome shotgun (WGS) entry which is preliminary data.</text>
</comment>
<comment type="similarity">
    <text evidence="1">Belongs to the outer membrane factor (OMF) (TC 1.B.17) family.</text>
</comment>
<dbReference type="PROSITE" id="PS51257">
    <property type="entry name" value="PROKAR_LIPOPROTEIN"/>
    <property type="match status" value="1"/>
</dbReference>
<dbReference type="Pfam" id="PF02321">
    <property type="entry name" value="OEP"/>
    <property type="match status" value="2"/>
</dbReference>
<dbReference type="PANTHER" id="PTHR30203">
    <property type="entry name" value="OUTER MEMBRANE CATION EFFLUX PROTEIN"/>
    <property type="match status" value="1"/>
</dbReference>
<protein>
    <submittedName>
        <fullName evidence="3">TolC family protein</fullName>
    </submittedName>
</protein>
<gene>
    <name evidence="3" type="ORF">EOJ36_04870</name>
</gene>
<feature type="coiled-coil region" evidence="2">
    <location>
        <begin position="230"/>
        <end position="257"/>
    </location>
</feature>
<dbReference type="Gene3D" id="1.20.1600.10">
    <property type="entry name" value="Outer membrane efflux proteins (OEP)"/>
    <property type="match status" value="1"/>
</dbReference>
<evidence type="ECO:0000313" key="3">
    <source>
        <dbReference type="EMBL" id="RVU25752.1"/>
    </source>
</evidence>
<dbReference type="Proteomes" id="UP000282832">
    <property type="component" value="Unassembled WGS sequence"/>
</dbReference>
<dbReference type="GO" id="GO:0015562">
    <property type="term" value="F:efflux transmembrane transporter activity"/>
    <property type="evidence" value="ECO:0007669"/>
    <property type="project" value="InterPro"/>
</dbReference>
<accession>A0A437PU10</accession>
<keyword evidence="4" id="KW-1185">Reference proteome</keyword>
<organism evidence="3 4">
    <name type="scientific">Sandaracinomonas limnophila</name>
    <dbReference type="NCBI Taxonomy" id="1862386"/>
    <lineage>
        <taxon>Bacteria</taxon>
        <taxon>Pseudomonadati</taxon>
        <taxon>Bacteroidota</taxon>
        <taxon>Cytophagia</taxon>
        <taxon>Cytophagales</taxon>
        <taxon>Flectobacillaceae</taxon>
        <taxon>Sandaracinomonas</taxon>
    </lineage>
</organism>
<dbReference type="RefSeq" id="WP_127802922.1">
    <property type="nucleotide sequence ID" value="NZ_SACY01000002.1"/>
</dbReference>
<dbReference type="PANTHER" id="PTHR30203:SF30">
    <property type="entry name" value="OUTER MEMBRANE PROTEIN-RELATED"/>
    <property type="match status" value="1"/>
</dbReference>